<proteinExistence type="predicted"/>
<reference evidence="2 3" key="1">
    <citation type="submission" date="2019-07" db="EMBL/GenBank/DDBJ databases">
        <title>Flavobacterium sp. nov., isolated from glacier ice.</title>
        <authorList>
            <person name="Liu Q."/>
            <person name="Xin Y.-H."/>
        </authorList>
    </citation>
    <scope>NUCLEOTIDE SEQUENCE [LARGE SCALE GENOMIC DNA]</scope>
    <source>
        <strain evidence="2 3">ZT4R6</strain>
    </source>
</reference>
<dbReference type="EMBL" id="VJVZ01000002">
    <property type="protein sequence ID" value="TRW26608.1"/>
    <property type="molecule type" value="Genomic_DNA"/>
</dbReference>
<sequence>MEDNFTRQKTATLNITIYAEFDSKHTAGLLNKEPFAEEKNNRRLNFKAKDIGLVSMPKQSDMAIVIAPEENKEANILAEKLRVNSNPRLRIIDGYDNVFEKVSSIIEELEKAFEMGLTITDFIQIYKRNISQEKIGSQLSIFKNGIDKITLERPATPGDGIFMLTKEMAEDCASYFDTKKESYKLKKFVPASGAATRMFKFLHDFISDYDPKKETINGYINRKKDNSLQVFLLGLEKFPFYKEIAAVSEKHVVYPTADDENVREDARNYSFIKTMMSEEFFDYANKPKGILPFHCYGNLTATPVYEHLRESVAYASSQGQTHVHFTISENHLNGFLDSINEVRSLVEEESGIKISFNFTYQHKETDTLAVDMDNKPFRDEKGNLLFRPGGHGALIENLNRLDADIVFVKNIDNVRHTKMETIALYKKALGGMLVDLQGKIFNYLRHIENRDLSEDELDEIVEFAANKLSLDISPDFDKFTLENKFLYVKESLDRPIRVCGMVKNEGEPGGGPFWVKGKRGRVSLQIVESSQIDLDNKIQSHIFSQSTHFNPVDLVCGLKDYKGNKFDLTQYIDPNTGFIVYKNRMGKDVKSYELPGLWNGAMAGWITVFAEVPLKTFNPVKTVNDLLKAAHQKPV</sequence>
<keyword evidence="3" id="KW-1185">Reference proteome</keyword>
<evidence type="ECO:0000259" key="1">
    <source>
        <dbReference type="Pfam" id="PF14134"/>
    </source>
</evidence>
<gene>
    <name evidence="2" type="ORF">FMM05_04325</name>
</gene>
<dbReference type="InterPro" id="IPR025393">
    <property type="entry name" value="DUF4301"/>
</dbReference>
<dbReference type="Proteomes" id="UP000320643">
    <property type="component" value="Unassembled WGS sequence"/>
</dbReference>
<evidence type="ECO:0000313" key="3">
    <source>
        <dbReference type="Proteomes" id="UP000320643"/>
    </source>
</evidence>
<dbReference type="Pfam" id="PF14134">
    <property type="entry name" value="DUF4301"/>
    <property type="match status" value="1"/>
</dbReference>
<dbReference type="OrthoDB" id="5572060at2"/>
<organism evidence="2 3">
    <name type="scientific">Flavobacterium zepuense</name>
    <dbReference type="NCBI Taxonomy" id="2593302"/>
    <lineage>
        <taxon>Bacteria</taxon>
        <taxon>Pseudomonadati</taxon>
        <taxon>Bacteroidota</taxon>
        <taxon>Flavobacteriia</taxon>
        <taxon>Flavobacteriales</taxon>
        <taxon>Flavobacteriaceae</taxon>
        <taxon>Flavobacterium</taxon>
    </lineage>
</organism>
<name>A0A552V820_9FLAO</name>
<evidence type="ECO:0000313" key="2">
    <source>
        <dbReference type="EMBL" id="TRW26608.1"/>
    </source>
</evidence>
<dbReference type="RefSeq" id="WP_143372107.1">
    <property type="nucleotide sequence ID" value="NZ_VJVZ01000002.1"/>
</dbReference>
<feature type="domain" description="DUF4301" evidence="1">
    <location>
        <begin position="120"/>
        <end position="632"/>
    </location>
</feature>
<accession>A0A552V820</accession>
<comment type="caution">
    <text evidence="2">The sequence shown here is derived from an EMBL/GenBank/DDBJ whole genome shotgun (WGS) entry which is preliminary data.</text>
</comment>
<protein>
    <submittedName>
        <fullName evidence="2">DUF4301 family protein</fullName>
    </submittedName>
</protein>
<dbReference type="AlphaFoldDB" id="A0A552V820"/>